<reference evidence="5" key="1">
    <citation type="submission" date="2016-06" db="UniProtKB">
        <authorList>
            <consortium name="WormBaseParasite"/>
        </authorList>
    </citation>
    <scope>IDENTIFICATION</scope>
</reference>
<accession>A0A183AFS1</accession>
<dbReference type="InterPro" id="IPR002048">
    <property type="entry name" value="EF_hand_dom"/>
</dbReference>
<gene>
    <name evidence="3" type="ORF">ECPE_LOCUS5806</name>
</gene>
<dbReference type="AlphaFoldDB" id="A0A183AFS1"/>
<protein>
    <submittedName>
        <fullName evidence="5">EF-hand domain-containing protein</fullName>
    </submittedName>
</protein>
<keyword evidence="1" id="KW-0106">Calcium</keyword>
<dbReference type="PROSITE" id="PS50222">
    <property type="entry name" value="EF_HAND_2"/>
    <property type="match status" value="2"/>
</dbReference>
<evidence type="ECO:0000256" key="1">
    <source>
        <dbReference type="ARBA" id="ARBA00022837"/>
    </source>
</evidence>
<dbReference type="Proteomes" id="UP000272942">
    <property type="component" value="Unassembled WGS sequence"/>
</dbReference>
<dbReference type="InterPro" id="IPR011992">
    <property type="entry name" value="EF-hand-dom_pair"/>
</dbReference>
<evidence type="ECO:0000313" key="5">
    <source>
        <dbReference type="WBParaSite" id="ECPE_0000581901-mRNA-1"/>
    </source>
</evidence>
<dbReference type="InterPro" id="IPR018247">
    <property type="entry name" value="EF_Hand_1_Ca_BS"/>
</dbReference>
<dbReference type="PROSITE" id="PS00018">
    <property type="entry name" value="EF_HAND_1"/>
    <property type="match status" value="2"/>
</dbReference>
<dbReference type="SMART" id="SM00054">
    <property type="entry name" value="EFh"/>
    <property type="match status" value="2"/>
</dbReference>
<name>A0A183AFS1_9TREM</name>
<keyword evidence="4" id="KW-1185">Reference proteome</keyword>
<feature type="domain" description="EF-hand" evidence="2">
    <location>
        <begin position="38"/>
        <end position="69"/>
    </location>
</feature>
<evidence type="ECO:0000259" key="2">
    <source>
        <dbReference type="PROSITE" id="PS50222"/>
    </source>
</evidence>
<dbReference type="EMBL" id="UZAN01042707">
    <property type="protein sequence ID" value="VDP76591.1"/>
    <property type="molecule type" value="Genomic_DNA"/>
</dbReference>
<dbReference type="GO" id="GO:0005509">
    <property type="term" value="F:calcium ion binding"/>
    <property type="evidence" value="ECO:0007669"/>
    <property type="project" value="InterPro"/>
</dbReference>
<organism evidence="5">
    <name type="scientific">Echinostoma caproni</name>
    <dbReference type="NCBI Taxonomy" id="27848"/>
    <lineage>
        <taxon>Eukaryota</taxon>
        <taxon>Metazoa</taxon>
        <taxon>Spiralia</taxon>
        <taxon>Lophotrochozoa</taxon>
        <taxon>Platyhelminthes</taxon>
        <taxon>Trematoda</taxon>
        <taxon>Digenea</taxon>
        <taxon>Plagiorchiida</taxon>
        <taxon>Echinostomata</taxon>
        <taxon>Echinostomatoidea</taxon>
        <taxon>Echinostomatidae</taxon>
        <taxon>Echinostoma</taxon>
    </lineage>
</organism>
<dbReference type="Pfam" id="PF13499">
    <property type="entry name" value="EF-hand_7"/>
    <property type="match status" value="1"/>
</dbReference>
<dbReference type="WBParaSite" id="ECPE_0000581901-mRNA-1">
    <property type="protein sequence ID" value="ECPE_0000581901-mRNA-1"/>
    <property type="gene ID" value="ECPE_0000581901"/>
</dbReference>
<feature type="domain" description="EF-hand" evidence="2">
    <location>
        <begin position="2"/>
        <end position="37"/>
    </location>
</feature>
<sequence>MPSVDEVRKVLHALDRNGDGKISADELKAFADDANCPLDVTTIKKFIAEHDKDQDGKLNLNELVSILSN</sequence>
<dbReference type="OrthoDB" id="293868at2759"/>
<evidence type="ECO:0000313" key="4">
    <source>
        <dbReference type="Proteomes" id="UP000272942"/>
    </source>
</evidence>
<evidence type="ECO:0000313" key="3">
    <source>
        <dbReference type="EMBL" id="VDP76591.1"/>
    </source>
</evidence>
<dbReference type="SUPFAM" id="SSF47473">
    <property type="entry name" value="EF-hand"/>
    <property type="match status" value="1"/>
</dbReference>
<proteinExistence type="predicted"/>
<dbReference type="CDD" id="cd00051">
    <property type="entry name" value="EFh"/>
    <property type="match status" value="1"/>
</dbReference>
<dbReference type="Gene3D" id="1.10.238.10">
    <property type="entry name" value="EF-hand"/>
    <property type="match status" value="1"/>
</dbReference>
<reference evidence="3 4" key="2">
    <citation type="submission" date="2018-11" db="EMBL/GenBank/DDBJ databases">
        <authorList>
            <consortium name="Pathogen Informatics"/>
        </authorList>
    </citation>
    <scope>NUCLEOTIDE SEQUENCE [LARGE SCALE GENOMIC DNA]</scope>
    <source>
        <strain evidence="3 4">Egypt</strain>
    </source>
</reference>